<feature type="compositionally biased region" description="Polar residues" evidence="5">
    <location>
        <begin position="267"/>
        <end position="282"/>
    </location>
</feature>
<dbReference type="PANTHER" id="PTHR32089:SF112">
    <property type="entry name" value="LYSOZYME-LIKE PROTEIN-RELATED"/>
    <property type="match status" value="1"/>
</dbReference>
<reference evidence="8" key="1">
    <citation type="submission" date="2021-08" db="EMBL/GenBank/DDBJ databases">
        <title>Comparative analyses of Brucepasteria parasyntrophica and Teretinema zuelzerae.</title>
        <authorList>
            <person name="Song Y."/>
            <person name="Brune A."/>
        </authorList>
    </citation>
    <scope>NUCLEOTIDE SEQUENCE</scope>
    <source>
        <strain evidence="8">DSM 1903</strain>
    </source>
</reference>
<feature type="transmembrane region" description="Helical" evidence="6">
    <location>
        <begin position="108"/>
        <end position="127"/>
    </location>
</feature>
<gene>
    <name evidence="8" type="ORF">K7J14_00205</name>
</gene>
<dbReference type="SUPFAM" id="SSF58104">
    <property type="entry name" value="Methyl-accepting chemotaxis protein (MCP) signaling domain"/>
    <property type="match status" value="1"/>
</dbReference>
<evidence type="ECO:0000256" key="4">
    <source>
        <dbReference type="SAM" id="Coils"/>
    </source>
</evidence>
<evidence type="ECO:0000256" key="6">
    <source>
        <dbReference type="SAM" id="Phobius"/>
    </source>
</evidence>
<dbReference type="Gene3D" id="1.10.287.950">
    <property type="entry name" value="Methyl-accepting chemotaxis protein"/>
    <property type="match status" value="1"/>
</dbReference>
<dbReference type="InterPro" id="IPR004090">
    <property type="entry name" value="Chemotax_Me-accpt_rcpt"/>
</dbReference>
<dbReference type="Proteomes" id="UP001198163">
    <property type="component" value="Unassembled WGS sequence"/>
</dbReference>
<evidence type="ECO:0000313" key="8">
    <source>
        <dbReference type="EMBL" id="MCD1653132.1"/>
    </source>
</evidence>
<dbReference type="SMART" id="SM00283">
    <property type="entry name" value="MA"/>
    <property type="match status" value="1"/>
</dbReference>
<dbReference type="EMBL" id="JAINWA010000001">
    <property type="protein sequence ID" value="MCD1653132.1"/>
    <property type="molecule type" value="Genomic_DNA"/>
</dbReference>
<evidence type="ECO:0000313" key="9">
    <source>
        <dbReference type="Proteomes" id="UP001198163"/>
    </source>
</evidence>
<feature type="transmembrane region" description="Helical" evidence="6">
    <location>
        <begin position="28"/>
        <end position="49"/>
    </location>
</feature>
<dbReference type="GO" id="GO:0006935">
    <property type="term" value="P:chemotaxis"/>
    <property type="evidence" value="ECO:0007669"/>
    <property type="project" value="InterPro"/>
</dbReference>
<feature type="transmembrane region" description="Helical" evidence="6">
    <location>
        <begin position="55"/>
        <end position="73"/>
    </location>
</feature>
<sequence length="542" mass="57929">MRSLQFVEKRLEAAYLSEDDEFTTVARVLFYVSAFLSCLALIMTLVIRSSGLERPIIGVLFAVFVVISAMVLYGRARQASLALSFVLSVVLSSLVFTNPNCNGYLEYYLIGFMNMFAMGLTILVGFYKWQVFPIAGISILAVVLNAFLRVIPWARETGGSPQFDDVAIVSVLSLCVAFSLWGVFSRTTRFNRLAKESGAKSDRQVGILRGAMEASGDALSRGDQLSSSAARTKDLSSQALALADTAGNSMREVLNDSRKLGGELDGISSNSRTVRTSTEAQSSVINQTSAAVEEMTASIHNIAGVTRERREAVNELTHSTEEGQQVVSHSSESMKKVESSTGAILDIVKVISAVAAQTNLLAMNAAIEAAHAGTYGQGFAVVADEIRKLSEQTSKSVRAVNDTVKATISDIRIASDGNLRAVQSFASIAREASLVSGAMDEIINGLDELSRGTEEINRGVADSVSSTNELRTAVASLDVQIDKARESLVALSHAAERVESELSEVRGNVQSIASEAGQVEEIGKLNSEGLSAIKKALDRAGL</sequence>
<keyword evidence="1 3" id="KW-0807">Transducer</keyword>
<protein>
    <recommendedName>
        <fullName evidence="7">Methyl-accepting transducer domain-containing protein</fullName>
    </recommendedName>
</protein>
<evidence type="ECO:0000256" key="5">
    <source>
        <dbReference type="SAM" id="MobiDB-lite"/>
    </source>
</evidence>
<dbReference type="AlphaFoldDB" id="A0AAE3EF07"/>
<dbReference type="Pfam" id="PF00015">
    <property type="entry name" value="MCPsignal"/>
    <property type="match status" value="1"/>
</dbReference>
<dbReference type="GO" id="GO:0004888">
    <property type="term" value="F:transmembrane signaling receptor activity"/>
    <property type="evidence" value="ECO:0007669"/>
    <property type="project" value="InterPro"/>
</dbReference>
<comment type="similarity">
    <text evidence="2">Belongs to the methyl-accepting chemotaxis (MCP) protein family.</text>
</comment>
<evidence type="ECO:0000256" key="1">
    <source>
        <dbReference type="ARBA" id="ARBA00023224"/>
    </source>
</evidence>
<organism evidence="8 9">
    <name type="scientific">Teretinema zuelzerae</name>
    <dbReference type="NCBI Taxonomy" id="156"/>
    <lineage>
        <taxon>Bacteria</taxon>
        <taxon>Pseudomonadati</taxon>
        <taxon>Spirochaetota</taxon>
        <taxon>Spirochaetia</taxon>
        <taxon>Spirochaetales</taxon>
        <taxon>Treponemataceae</taxon>
        <taxon>Teretinema</taxon>
    </lineage>
</organism>
<keyword evidence="6" id="KW-1133">Transmembrane helix</keyword>
<feature type="coiled-coil region" evidence="4">
    <location>
        <begin position="481"/>
        <end position="515"/>
    </location>
</feature>
<dbReference type="GO" id="GO:0016020">
    <property type="term" value="C:membrane"/>
    <property type="evidence" value="ECO:0007669"/>
    <property type="project" value="InterPro"/>
</dbReference>
<dbReference type="PRINTS" id="PR00260">
    <property type="entry name" value="CHEMTRNSDUCR"/>
</dbReference>
<feature type="domain" description="Methyl-accepting transducer" evidence="7">
    <location>
        <begin position="256"/>
        <end position="478"/>
    </location>
</feature>
<proteinExistence type="inferred from homology"/>
<evidence type="ECO:0000259" key="7">
    <source>
        <dbReference type="PROSITE" id="PS50111"/>
    </source>
</evidence>
<dbReference type="PROSITE" id="PS50111">
    <property type="entry name" value="CHEMOTAXIS_TRANSDUC_2"/>
    <property type="match status" value="1"/>
</dbReference>
<dbReference type="RefSeq" id="WP_230752025.1">
    <property type="nucleotide sequence ID" value="NZ_JAINWA010000001.1"/>
</dbReference>
<feature type="transmembrane region" description="Helical" evidence="6">
    <location>
        <begin position="166"/>
        <end position="184"/>
    </location>
</feature>
<comment type="caution">
    <text evidence="8">The sequence shown here is derived from an EMBL/GenBank/DDBJ whole genome shotgun (WGS) entry which is preliminary data.</text>
</comment>
<keyword evidence="4" id="KW-0175">Coiled coil</keyword>
<name>A0AAE3EF07_9SPIR</name>
<feature type="transmembrane region" description="Helical" evidence="6">
    <location>
        <begin position="134"/>
        <end position="154"/>
    </location>
</feature>
<keyword evidence="6" id="KW-0472">Membrane</keyword>
<accession>A0AAE3EF07</accession>
<keyword evidence="9" id="KW-1185">Reference proteome</keyword>
<dbReference type="GO" id="GO:0007165">
    <property type="term" value="P:signal transduction"/>
    <property type="evidence" value="ECO:0007669"/>
    <property type="project" value="UniProtKB-KW"/>
</dbReference>
<dbReference type="InterPro" id="IPR004089">
    <property type="entry name" value="MCPsignal_dom"/>
</dbReference>
<dbReference type="PANTHER" id="PTHR32089">
    <property type="entry name" value="METHYL-ACCEPTING CHEMOTAXIS PROTEIN MCPB"/>
    <property type="match status" value="1"/>
</dbReference>
<feature type="transmembrane region" description="Helical" evidence="6">
    <location>
        <begin position="80"/>
        <end position="96"/>
    </location>
</feature>
<feature type="region of interest" description="Disordered" evidence="5">
    <location>
        <begin position="261"/>
        <end position="282"/>
    </location>
</feature>
<evidence type="ECO:0000256" key="2">
    <source>
        <dbReference type="ARBA" id="ARBA00029447"/>
    </source>
</evidence>
<evidence type="ECO:0000256" key="3">
    <source>
        <dbReference type="PROSITE-ProRule" id="PRU00284"/>
    </source>
</evidence>
<keyword evidence="6" id="KW-0812">Transmembrane</keyword>